<evidence type="ECO:0000256" key="1">
    <source>
        <dbReference type="SAM" id="MobiDB-lite"/>
    </source>
</evidence>
<sequence>MRKLHHSSSSVVYADPSKMENNEKLAKRQMSCEKTRFGDWICTEGQPSCTGGGCIG</sequence>
<comment type="caution">
    <text evidence="2">The sequence shown here is derived from an EMBL/GenBank/DDBJ whole genome shotgun (WGS) entry which is preliminary data.</text>
</comment>
<proteinExistence type="predicted"/>
<gene>
    <name evidence="2" type="ORF">FWILDA_LOCUS6630</name>
</gene>
<dbReference type="OrthoDB" id="10495628at2759"/>
<protein>
    <submittedName>
        <fullName evidence="2">17992_t:CDS:1</fullName>
    </submittedName>
</protein>
<feature type="region of interest" description="Disordered" evidence="1">
    <location>
        <begin position="1"/>
        <end position="22"/>
    </location>
</feature>
<evidence type="ECO:0000313" key="2">
    <source>
        <dbReference type="EMBL" id="CAI2174512.1"/>
    </source>
</evidence>
<name>A0A9W4SMB4_9GLOM</name>
<dbReference type="AlphaFoldDB" id="A0A9W4SMB4"/>
<keyword evidence="3" id="KW-1185">Reference proteome</keyword>
<reference evidence="2" key="1">
    <citation type="submission" date="2022-08" db="EMBL/GenBank/DDBJ databases">
        <authorList>
            <person name="Kallberg Y."/>
            <person name="Tangrot J."/>
            <person name="Rosling A."/>
        </authorList>
    </citation>
    <scope>NUCLEOTIDE SEQUENCE</scope>
    <source>
        <strain evidence="2">Wild A</strain>
    </source>
</reference>
<evidence type="ECO:0000313" key="3">
    <source>
        <dbReference type="Proteomes" id="UP001153678"/>
    </source>
</evidence>
<organism evidence="2 3">
    <name type="scientific">Funneliformis geosporum</name>
    <dbReference type="NCBI Taxonomy" id="1117311"/>
    <lineage>
        <taxon>Eukaryota</taxon>
        <taxon>Fungi</taxon>
        <taxon>Fungi incertae sedis</taxon>
        <taxon>Mucoromycota</taxon>
        <taxon>Glomeromycotina</taxon>
        <taxon>Glomeromycetes</taxon>
        <taxon>Glomerales</taxon>
        <taxon>Glomeraceae</taxon>
        <taxon>Funneliformis</taxon>
    </lineage>
</organism>
<dbReference type="EMBL" id="CAMKVN010001219">
    <property type="protein sequence ID" value="CAI2174512.1"/>
    <property type="molecule type" value="Genomic_DNA"/>
</dbReference>
<dbReference type="Proteomes" id="UP001153678">
    <property type="component" value="Unassembled WGS sequence"/>
</dbReference>
<accession>A0A9W4SMB4</accession>